<sequence length="896" mass="101709">MDYFRLILFCFYLLLIIAPSTAVDSINTTQPFKDGDFLVSADGSFKLEFHSFGASSNRYLCIRYNQISSANIAWVANRETPLNDSSGVLMITSQGILVLLDQTGSTVWSSNSSRSATNPVAKLLDSGNLVVREEGDDNLENSLWQSFDYPGDTFLPEMKLGRNTVTGLDRYLSSWKASDDPSRGNWTFRLDPTAYSELIVREVSTERFRSGPWNGMRFSGTPQLKLNTIYTYKFVYDNDEEYYTYQLVNSSFLSRMVINQNGAVQRFTWIDRTQSWELYLTVQTDNCDRYALCGTYATCSINNSPVCNCLEGFTPNISKDWETMDWTSGCVRKTKLNCSGDGFRHFTGIKLPETRKSWFNRSMSLEECRSTCLKNCSCTAYASLDISSNGGSGCLLWFGDLIDMRQFNENGQEIFIRMAASDLGNAGGVETKSKKKKQTLTIVLVLSFAMVFLSLALFLLLRRKKQQKRRKMKDIQETSQNNKGKEEDLELPLFDLSTMSRATDDFSASNILGQGGFGTVYKQGRNTITGMDWYMTSWKSPEDPSRGNISYILVPYGYPEILVMEDSRVKFRSGPWNGERFSGVPQLKPNPVYSFEFVFNEREIFYRYHLLNSSMLSRIVVSQDGDIQRFTWFDRTQSWEIYLTANRDNCERYALCSANGICRIDNSPACDCLHGFIPKIKSDWEVTDWSSGCVRRTPLNCSDDGFRKLSGVKLPQTRTSWFNKSMNLEECKSTCLKNCSCTAFSILDIRDGGSGCLMWFGDLIDIRVFVENKPEIYIRMAASELDNTDGATKSNVNKRVRIIVISVLSSGIFLLLLALVLYIRKKQQLKERNTTGVSEGNSLYKRNKEDLDLPLFDFGTLARATDNFSVNNKLGEGGFGPVYKVPINSHSYNFFS</sequence>
<comment type="catalytic activity">
    <reaction evidence="7">
        <text>L-threonyl-[protein] + ATP = O-phospho-L-threonyl-[protein] + ADP + H(+)</text>
        <dbReference type="Rhea" id="RHEA:46608"/>
        <dbReference type="Rhea" id="RHEA-COMP:11060"/>
        <dbReference type="Rhea" id="RHEA-COMP:11605"/>
        <dbReference type="ChEBI" id="CHEBI:15378"/>
        <dbReference type="ChEBI" id="CHEBI:30013"/>
        <dbReference type="ChEBI" id="CHEBI:30616"/>
        <dbReference type="ChEBI" id="CHEBI:61977"/>
        <dbReference type="ChEBI" id="CHEBI:456216"/>
        <dbReference type="EC" id="2.7.11.1"/>
    </reaction>
</comment>
<dbReference type="PANTHER" id="PTHR32444">
    <property type="entry name" value="BULB-TYPE LECTIN DOMAIN-CONTAINING PROTEIN"/>
    <property type="match status" value="1"/>
</dbReference>
<dbReference type="AlphaFoldDB" id="A0A835JNY5"/>
<dbReference type="SMART" id="SM00181">
    <property type="entry name" value="EGF"/>
    <property type="match status" value="2"/>
</dbReference>
<name>A0A835JNY5_9ROSI</name>
<keyword evidence="5" id="KW-0675">Receptor</keyword>
<evidence type="ECO:0000256" key="10">
    <source>
        <dbReference type="SAM" id="SignalP"/>
    </source>
</evidence>
<dbReference type="SMART" id="SM00108">
    <property type="entry name" value="B_lectin"/>
    <property type="match status" value="1"/>
</dbReference>
<dbReference type="InterPro" id="IPR036426">
    <property type="entry name" value="Bulb-type_lectin_dom_sf"/>
</dbReference>
<dbReference type="Pfam" id="PF08276">
    <property type="entry name" value="PAN_2"/>
    <property type="match status" value="2"/>
</dbReference>
<evidence type="ECO:0000313" key="13">
    <source>
        <dbReference type="EMBL" id="KAF9672911.1"/>
    </source>
</evidence>
<feature type="domain" description="Apple" evidence="12">
    <location>
        <begin position="701"/>
        <end position="781"/>
    </location>
</feature>
<keyword evidence="14" id="KW-1185">Reference proteome</keyword>
<keyword evidence="2" id="KW-0597">Phosphoprotein</keyword>
<dbReference type="SMART" id="SM00473">
    <property type="entry name" value="PAN_AP"/>
    <property type="match status" value="2"/>
</dbReference>
<dbReference type="Gene3D" id="3.30.200.20">
    <property type="entry name" value="Phosphorylase Kinase, domain 1"/>
    <property type="match status" value="2"/>
</dbReference>
<keyword evidence="9" id="KW-0812">Transmembrane</keyword>
<dbReference type="GO" id="GO:0048544">
    <property type="term" value="P:recognition of pollen"/>
    <property type="evidence" value="ECO:0007669"/>
    <property type="project" value="InterPro"/>
</dbReference>
<dbReference type="FunFam" id="3.50.4.10:FF:000002">
    <property type="entry name" value="G-type lectin S-receptor-like serine/threonine-protein kinase"/>
    <property type="match status" value="2"/>
</dbReference>
<dbReference type="InterPro" id="IPR000858">
    <property type="entry name" value="S_locus_glycoprot_dom"/>
</dbReference>
<evidence type="ECO:0000256" key="4">
    <source>
        <dbReference type="ARBA" id="ARBA00023157"/>
    </source>
</evidence>
<protein>
    <recommendedName>
        <fullName evidence="1">non-specific serine/threonine protein kinase</fullName>
        <ecNumber evidence="1">2.7.11.1</ecNumber>
    </recommendedName>
</protein>
<dbReference type="FunFam" id="2.90.10.10:FF:000004">
    <property type="entry name" value="G-type lectin S-receptor-like serine/threonine-protein kinase"/>
    <property type="match status" value="1"/>
</dbReference>
<dbReference type="EMBL" id="JADGMS010000011">
    <property type="protein sequence ID" value="KAF9672911.1"/>
    <property type="molecule type" value="Genomic_DNA"/>
</dbReference>
<feature type="domain" description="Apple" evidence="12">
    <location>
        <begin position="338"/>
        <end position="420"/>
    </location>
</feature>
<evidence type="ECO:0000256" key="5">
    <source>
        <dbReference type="ARBA" id="ARBA00023170"/>
    </source>
</evidence>
<comment type="catalytic activity">
    <reaction evidence="8">
        <text>L-seryl-[protein] + ATP = O-phospho-L-seryl-[protein] + ADP + H(+)</text>
        <dbReference type="Rhea" id="RHEA:17989"/>
        <dbReference type="Rhea" id="RHEA-COMP:9863"/>
        <dbReference type="Rhea" id="RHEA-COMP:11604"/>
        <dbReference type="ChEBI" id="CHEBI:15378"/>
        <dbReference type="ChEBI" id="CHEBI:29999"/>
        <dbReference type="ChEBI" id="CHEBI:30616"/>
        <dbReference type="ChEBI" id="CHEBI:83421"/>
        <dbReference type="ChEBI" id="CHEBI:456216"/>
        <dbReference type="EC" id="2.7.11.1"/>
    </reaction>
</comment>
<keyword evidence="9" id="KW-1133">Transmembrane helix</keyword>
<dbReference type="Proteomes" id="UP000657918">
    <property type="component" value="Chromosome 11"/>
</dbReference>
<feature type="transmembrane region" description="Helical" evidence="9">
    <location>
        <begin position="802"/>
        <end position="823"/>
    </location>
</feature>
<dbReference type="InterPro" id="IPR001480">
    <property type="entry name" value="Bulb-type_lectin_dom"/>
</dbReference>
<dbReference type="CDD" id="cd01098">
    <property type="entry name" value="PAN_AP_plant"/>
    <property type="match status" value="2"/>
</dbReference>
<dbReference type="InterPro" id="IPR003609">
    <property type="entry name" value="Pan_app"/>
</dbReference>
<dbReference type="CDD" id="cd00028">
    <property type="entry name" value="B_lectin"/>
    <property type="match status" value="1"/>
</dbReference>
<keyword evidence="3 10" id="KW-0732">Signal</keyword>
<evidence type="ECO:0000256" key="8">
    <source>
        <dbReference type="ARBA" id="ARBA00048679"/>
    </source>
</evidence>
<comment type="caution">
    <text evidence="13">The sequence shown here is derived from an EMBL/GenBank/DDBJ whole genome shotgun (WGS) entry which is preliminary data.</text>
</comment>
<evidence type="ECO:0000256" key="2">
    <source>
        <dbReference type="ARBA" id="ARBA00022553"/>
    </source>
</evidence>
<keyword evidence="4" id="KW-1015">Disulfide bond</keyword>
<feature type="domain" description="Bulb-type lectin" evidence="11">
    <location>
        <begin position="23"/>
        <end position="144"/>
    </location>
</feature>
<dbReference type="Pfam" id="PF00954">
    <property type="entry name" value="S_locus_glycop"/>
    <property type="match status" value="2"/>
</dbReference>
<dbReference type="PROSITE" id="PS50927">
    <property type="entry name" value="BULB_LECTIN"/>
    <property type="match status" value="1"/>
</dbReference>
<evidence type="ECO:0000256" key="1">
    <source>
        <dbReference type="ARBA" id="ARBA00012513"/>
    </source>
</evidence>
<evidence type="ECO:0000256" key="6">
    <source>
        <dbReference type="ARBA" id="ARBA00023180"/>
    </source>
</evidence>
<evidence type="ECO:0000313" key="14">
    <source>
        <dbReference type="Proteomes" id="UP000657918"/>
    </source>
</evidence>
<feature type="chain" id="PRO_5032715268" description="non-specific serine/threonine protein kinase" evidence="10">
    <location>
        <begin position="23"/>
        <end position="896"/>
    </location>
</feature>
<evidence type="ECO:0000259" key="11">
    <source>
        <dbReference type="PROSITE" id="PS50927"/>
    </source>
</evidence>
<reference evidence="13 14" key="1">
    <citation type="submission" date="2020-10" db="EMBL/GenBank/DDBJ databases">
        <title>Plant Genome Project.</title>
        <authorList>
            <person name="Zhang R.-G."/>
        </authorList>
    </citation>
    <scope>NUCLEOTIDE SEQUENCE [LARGE SCALE GENOMIC DNA]</scope>
    <source>
        <strain evidence="13">FAFU-HL-1</strain>
        <tissue evidence="13">Leaf</tissue>
    </source>
</reference>
<dbReference type="GO" id="GO:0004674">
    <property type="term" value="F:protein serine/threonine kinase activity"/>
    <property type="evidence" value="ECO:0007669"/>
    <property type="project" value="UniProtKB-EC"/>
</dbReference>
<dbReference type="PANTHER" id="PTHR32444:SF183">
    <property type="entry name" value="APPLE DOMAIN-CONTAINING PROTEIN"/>
    <property type="match status" value="1"/>
</dbReference>
<dbReference type="SUPFAM" id="SSF51110">
    <property type="entry name" value="alpha-D-mannose-specific plant lectins"/>
    <property type="match status" value="1"/>
</dbReference>
<accession>A0A835JNY5</accession>
<keyword evidence="9" id="KW-0472">Membrane</keyword>
<feature type="transmembrane region" description="Helical" evidence="9">
    <location>
        <begin position="440"/>
        <end position="461"/>
    </location>
</feature>
<evidence type="ECO:0000256" key="9">
    <source>
        <dbReference type="SAM" id="Phobius"/>
    </source>
</evidence>
<organism evidence="13 14">
    <name type="scientific">Salix dunnii</name>
    <dbReference type="NCBI Taxonomy" id="1413687"/>
    <lineage>
        <taxon>Eukaryota</taxon>
        <taxon>Viridiplantae</taxon>
        <taxon>Streptophyta</taxon>
        <taxon>Embryophyta</taxon>
        <taxon>Tracheophyta</taxon>
        <taxon>Spermatophyta</taxon>
        <taxon>Magnoliopsida</taxon>
        <taxon>eudicotyledons</taxon>
        <taxon>Gunneridae</taxon>
        <taxon>Pentapetalae</taxon>
        <taxon>rosids</taxon>
        <taxon>fabids</taxon>
        <taxon>Malpighiales</taxon>
        <taxon>Salicaceae</taxon>
        <taxon>Saliceae</taxon>
        <taxon>Salix</taxon>
    </lineage>
</organism>
<dbReference type="Gene3D" id="3.50.4.10">
    <property type="entry name" value="Hepatocyte Growth Factor"/>
    <property type="match status" value="2"/>
</dbReference>
<dbReference type="OrthoDB" id="785331at2759"/>
<dbReference type="PROSITE" id="PS50948">
    <property type="entry name" value="PAN"/>
    <property type="match status" value="2"/>
</dbReference>
<dbReference type="Gene3D" id="2.90.10.10">
    <property type="entry name" value="Bulb-type lectin domain"/>
    <property type="match status" value="1"/>
</dbReference>
<dbReference type="InterPro" id="IPR000742">
    <property type="entry name" value="EGF"/>
</dbReference>
<gene>
    <name evidence="13" type="ORF">SADUNF_Sadunf11G0093600</name>
</gene>
<proteinExistence type="predicted"/>
<feature type="signal peptide" evidence="10">
    <location>
        <begin position="1"/>
        <end position="22"/>
    </location>
</feature>
<dbReference type="Pfam" id="PF01453">
    <property type="entry name" value="B_lectin"/>
    <property type="match status" value="1"/>
</dbReference>
<keyword evidence="6" id="KW-0325">Glycoprotein</keyword>
<evidence type="ECO:0000256" key="3">
    <source>
        <dbReference type="ARBA" id="ARBA00022729"/>
    </source>
</evidence>
<evidence type="ECO:0000256" key="7">
    <source>
        <dbReference type="ARBA" id="ARBA00047899"/>
    </source>
</evidence>
<evidence type="ECO:0000259" key="12">
    <source>
        <dbReference type="PROSITE" id="PS50948"/>
    </source>
</evidence>
<dbReference type="EC" id="2.7.11.1" evidence="1"/>